<dbReference type="AlphaFoldDB" id="A0A2W4CHW8"/>
<evidence type="ECO:0000313" key="4">
    <source>
        <dbReference type="Proteomes" id="UP000248925"/>
    </source>
</evidence>
<dbReference type="Proteomes" id="UP000248925">
    <property type="component" value="Unassembled WGS sequence"/>
</dbReference>
<gene>
    <name evidence="3" type="ORF">CPY51_17375</name>
</gene>
<keyword evidence="4" id="KW-1185">Reference proteome</keyword>
<evidence type="ECO:0000256" key="1">
    <source>
        <dbReference type="SAM" id="MobiDB-lite"/>
    </source>
</evidence>
<sequence length="126" mass="14369">MRRRSMQWFAAVCCAASLASAAIAAEDYPCKPEGDRDSAFYDIEHMDPNYLIKLHLGGFSFAIPYAYESWRSTPERVNCSPVRDRFEFALLDAGFTTERERRIPQGQPAKRGKKTAGRRLYRGGRN</sequence>
<protein>
    <recommendedName>
        <fullName evidence="5">KTSC domain-containing protein</fullName>
    </recommendedName>
</protein>
<feature type="compositionally biased region" description="Basic residues" evidence="1">
    <location>
        <begin position="110"/>
        <end position="126"/>
    </location>
</feature>
<evidence type="ECO:0000256" key="2">
    <source>
        <dbReference type="SAM" id="SignalP"/>
    </source>
</evidence>
<keyword evidence="2" id="KW-0732">Signal</keyword>
<organism evidence="3 4">
    <name type="scientific">Rhizobium tubonense</name>
    <dbReference type="NCBI Taxonomy" id="484088"/>
    <lineage>
        <taxon>Bacteria</taxon>
        <taxon>Pseudomonadati</taxon>
        <taxon>Pseudomonadota</taxon>
        <taxon>Alphaproteobacteria</taxon>
        <taxon>Hyphomicrobiales</taxon>
        <taxon>Rhizobiaceae</taxon>
        <taxon>Rhizobium/Agrobacterium group</taxon>
        <taxon>Rhizobium</taxon>
    </lineage>
</organism>
<feature type="region of interest" description="Disordered" evidence="1">
    <location>
        <begin position="100"/>
        <end position="126"/>
    </location>
</feature>
<accession>A0A2W4CHW8</accession>
<comment type="caution">
    <text evidence="3">The sequence shown here is derived from an EMBL/GenBank/DDBJ whole genome shotgun (WGS) entry which is preliminary data.</text>
</comment>
<feature type="chain" id="PRO_5015964869" description="KTSC domain-containing protein" evidence="2">
    <location>
        <begin position="25"/>
        <end position="126"/>
    </location>
</feature>
<proteinExistence type="predicted"/>
<reference evidence="3 4" key="1">
    <citation type="journal article" date="2018" name="Sci. Rep.">
        <title>Rhizobium tumorigenes sp. nov., a novel plant tumorigenic bacterium isolated from cane gall tumors on thornless blackberry.</title>
        <authorList>
            <person name="Kuzmanovi N."/>
            <person name="Smalla K."/>
            <person name="Gronow S."/>
            <person name="PuBawska J."/>
        </authorList>
    </citation>
    <scope>NUCLEOTIDE SEQUENCE [LARGE SCALE GENOMIC DNA]</scope>
    <source>
        <strain evidence="3 4">CCBAU 85046</strain>
    </source>
</reference>
<feature type="signal peptide" evidence="2">
    <location>
        <begin position="1"/>
        <end position="24"/>
    </location>
</feature>
<evidence type="ECO:0008006" key="5">
    <source>
        <dbReference type="Google" id="ProtNLM"/>
    </source>
</evidence>
<dbReference type="EMBL" id="PCDP01000037">
    <property type="protein sequence ID" value="PZM12542.1"/>
    <property type="molecule type" value="Genomic_DNA"/>
</dbReference>
<evidence type="ECO:0000313" key="3">
    <source>
        <dbReference type="EMBL" id="PZM12542.1"/>
    </source>
</evidence>
<name>A0A2W4CHW8_9HYPH</name>